<evidence type="ECO:0000313" key="7">
    <source>
        <dbReference type="EMBL" id="PRQ40670.1"/>
    </source>
</evidence>
<organism evidence="7 8">
    <name type="scientific">Rosa chinensis</name>
    <name type="common">China rose</name>
    <dbReference type="NCBI Taxonomy" id="74649"/>
    <lineage>
        <taxon>Eukaryota</taxon>
        <taxon>Viridiplantae</taxon>
        <taxon>Streptophyta</taxon>
        <taxon>Embryophyta</taxon>
        <taxon>Tracheophyta</taxon>
        <taxon>Spermatophyta</taxon>
        <taxon>Magnoliopsida</taxon>
        <taxon>eudicotyledons</taxon>
        <taxon>Gunneridae</taxon>
        <taxon>Pentapetalae</taxon>
        <taxon>rosids</taxon>
        <taxon>fabids</taxon>
        <taxon>Rosales</taxon>
        <taxon>Rosaceae</taxon>
        <taxon>Rosoideae</taxon>
        <taxon>Rosoideae incertae sedis</taxon>
        <taxon>Rosa</taxon>
    </lineage>
</organism>
<evidence type="ECO:0000256" key="5">
    <source>
        <dbReference type="SAM" id="SignalP"/>
    </source>
</evidence>
<evidence type="ECO:0000256" key="1">
    <source>
        <dbReference type="ARBA" id="ARBA00023015"/>
    </source>
</evidence>
<dbReference type="InterPro" id="IPR036093">
    <property type="entry name" value="NAC_dom_sf"/>
</dbReference>
<evidence type="ECO:0000259" key="6">
    <source>
        <dbReference type="PROSITE" id="PS51005"/>
    </source>
</evidence>
<dbReference type="Gramene" id="PRQ40670">
    <property type="protein sequence ID" value="PRQ40670"/>
    <property type="gene ID" value="RchiOBHm_Chr4g0438571"/>
</dbReference>
<dbReference type="Pfam" id="PF02365">
    <property type="entry name" value="NAM"/>
    <property type="match status" value="1"/>
</dbReference>
<accession>A0A2P6R2K5</accession>
<name>A0A2P6R2K5_ROSCH</name>
<keyword evidence="1" id="KW-0805">Transcription regulation</keyword>
<dbReference type="SUPFAM" id="SSF101941">
    <property type="entry name" value="NAC domain"/>
    <property type="match status" value="1"/>
</dbReference>
<dbReference type="PANTHER" id="PTHR31719">
    <property type="entry name" value="NAC TRANSCRIPTION FACTOR 56"/>
    <property type="match status" value="1"/>
</dbReference>
<evidence type="ECO:0000313" key="8">
    <source>
        <dbReference type="Proteomes" id="UP000238479"/>
    </source>
</evidence>
<evidence type="ECO:0000256" key="3">
    <source>
        <dbReference type="ARBA" id="ARBA00023163"/>
    </source>
</evidence>
<sequence length="228" mass="25827">MLSWVFIIVFMAFSPSASKKKGDFDLLKCSKVDVGKKEKELKLPTGYRFSPDDDELVLFYLVNKILGRTLPITDVIKEIDLYENDPDQLPLDDYRHGTKCNEAYYFTNVEQIYSSEGKVTKRTTKGGYWKVTSEGKQVIYGDDKVVVGFKTSMLFNKGHVPAPKGSISSFVMHEYRVNPSIVPVDVLNDSIRAKIERFVVCKIVSKEARPAYKLPPELLSHGEDAKSN</sequence>
<feature type="signal peptide" evidence="5">
    <location>
        <begin position="1"/>
        <end position="18"/>
    </location>
</feature>
<dbReference type="PANTHER" id="PTHR31719:SF179">
    <property type="entry name" value="OS08G0148400 PROTEIN"/>
    <property type="match status" value="1"/>
</dbReference>
<dbReference type="AlphaFoldDB" id="A0A2P6R2K5"/>
<dbReference type="EMBL" id="PDCK01000042">
    <property type="protein sequence ID" value="PRQ40670.1"/>
    <property type="molecule type" value="Genomic_DNA"/>
</dbReference>
<keyword evidence="4" id="KW-0539">Nucleus</keyword>
<dbReference type="InterPro" id="IPR003441">
    <property type="entry name" value="NAC-dom"/>
</dbReference>
<gene>
    <name evidence="7" type="ORF">RchiOBHm_Chr4g0438571</name>
</gene>
<keyword evidence="3" id="KW-0804">Transcription</keyword>
<keyword evidence="2" id="KW-0238">DNA-binding</keyword>
<feature type="domain" description="NAC" evidence="6">
    <location>
        <begin position="43"/>
        <end position="206"/>
    </location>
</feature>
<dbReference type="GO" id="GO:0003677">
    <property type="term" value="F:DNA binding"/>
    <property type="evidence" value="ECO:0007669"/>
    <property type="project" value="UniProtKB-KW"/>
</dbReference>
<dbReference type="GO" id="GO:0006355">
    <property type="term" value="P:regulation of DNA-templated transcription"/>
    <property type="evidence" value="ECO:0007669"/>
    <property type="project" value="InterPro"/>
</dbReference>
<dbReference type="Proteomes" id="UP000238479">
    <property type="component" value="Chromosome 4"/>
</dbReference>
<dbReference type="STRING" id="74649.A0A2P6R2K5"/>
<evidence type="ECO:0000256" key="4">
    <source>
        <dbReference type="ARBA" id="ARBA00023242"/>
    </source>
</evidence>
<proteinExistence type="predicted"/>
<protein>
    <submittedName>
        <fullName evidence="7">Putative transcription factor NAM family</fullName>
    </submittedName>
</protein>
<keyword evidence="8" id="KW-1185">Reference proteome</keyword>
<evidence type="ECO:0000256" key="2">
    <source>
        <dbReference type="ARBA" id="ARBA00023125"/>
    </source>
</evidence>
<dbReference type="OMA" id="FIMHEFR"/>
<dbReference type="OrthoDB" id="1592334at2759"/>
<keyword evidence="5" id="KW-0732">Signal</keyword>
<feature type="chain" id="PRO_5015183027" evidence="5">
    <location>
        <begin position="19"/>
        <end position="228"/>
    </location>
</feature>
<reference evidence="7 8" key="1">
    <citation type="journal article" date="2018" name="Nat. Genet.">
        <title>The Rosa genome provides new insights in the design of modern roses.</title>
        <authorList>
            <person name="Bendahmane M."/>
        </authorList>
    </citation>
    <scope>NUCLEOTIDE SEQUENCE [LARGE SCALE GENOMIC DNA]</scope>
    <source>
        <strain evidence="8">cv. Old Blush</strain>
    </source>
</reference>
<dbReference type="PROSITE" id="PS51005">
    <property type="entry name" value="NAC"/>
    <property type="match status" value="1"/>
</dbReference>
<comment type="caution">
    <text evidence="7">The sequence shown here is derived from an EMBL/GenBank/DDBJ whole genome shotgun (WGS) entry which is preliminary data.</text>
</comment>
<dbReference type="Gene3D" id="2.170.150.80">
    <property type="entry name" value="NAC domain"/>
    <property type="match status" value="1"/>
</dbReference>